<sequence>MLLLLRIDFGVARQAALIPLRKQLGYLPNLCFQIMHRSLKMSLARFEVLESILGDGNVFVQSLEFGVGGGDELANHIFETTFLFLWWQLLMVLIGIA</sequence>
<proteinExistence type="predicted"/>
<dbReference type="AlphaFoldDB" id="A0AAV2ESF6"/>
<name>A0AAV2ESF6_9ROSI</name>
<dbReference type="Proteomes" id="UP001497516">
    <property type="component" value="Chromosome 5"/>
</dbReference>
<gene>
    <name evidence="1" type="ORF">LTRI10_LOCUS29756</name>
</gene>
<accession>A0AAV2ESF6</accession>
<evidence type="ECO:0000313" key="1">
    <source>
        <dbReference type="EMBL" id="CAL1388856.1"/>
    </source>
</evidence>
<protein>
    <submittedName>
        <fullName evidence="1">Uncharacterized protein</fullName>
    </submittedName>
</protein>
<keyword evidence="2" id="KW-1185">Reference proteome</keyword>
<organism evidence="1 2">
    <name type="scientific">Linum trigynum</name>
    <dbReference type="NCBI Taxonomy" id="586398"/>
    <lineage>
        <taxon>Eukaryota</taxon>
        <taxon>Viridiplantae</taxon>
        <taxon>Streptophyta</taxon>
        <taxon>Embryophyta</taxon>
        <taxon>Tracheophyta</taxon>
        <taxon>Spermatophyta</taxon>
        <taxon>Magnoliopsida</taxon>
        <taxon>eudicotyledons</taxon>
        <taxon>Gunneridae</taxon>
        <taxon>Pentapetalae</taxon>
        <taxon>rosids</taxon>
        <taxon>fabids</taxon>
        <taxon>Malpighiales</taxon>
        <taxon>Linaceae</taxon>
        <taxon>Linum</taxon>
    </lineage>
</organism>
<dbReference type="EMBL" id="OZ034818">
    <property type="protein sequence ID" value="CAL1388856.1"/>
    <property type="molecule type" value="Genomic_DNA"/>
</dbReference>
<reference evidence="1 2" key="1">
    <citation type="submission" date="2024-04" db="EMBL/GenBank/DDBJ databases">
        <authorList>
            <person name="Fracassetti M."/>
        </authorList>
    </citation>
    <scope>NUCLEOTIDE SEQUENCE [LARGE SCALE GENOMIC DNA]</scope>
</reference>
<evidence type="ECO:0000313" key="2">
    <source>
        <dbReference type="Proteomes" id="UP001497516"/>
    </source>
</evidence>